<dbReference type="InterPro" id="IPR057684">
    <property type="entry name" value="DUF7924"/>
</dbReference>
<dbReference type="PANTHER" id="PTHR42470:SF2">
    <property type="match status" value="1"/>
</dbReference>
<feature type="region of interest" description="Disordered" evidence="1">
    <location>
        <begin position="49"/>
        <end position="86"/>
    </location>
</feature>
<feature type="domain" description="DUF7924" evidence="2">
    <location>
        <begin position="221"/>
        <end position="444"/>
    </location>
</feature>
<dbReference type="Pfam" id="PF25545">
    <property type="entry name" value="DUF7924"/>
    <property type="match status" value="1"/>
</dbReference>
<dbReference type="EMBL" id="CP063406">
    <property type="protein sequence ID" value="QSZ31117.1"/>
    <property type="molecule type" value="Genomic_DNA"/>
</dbReference>
<dbReference type="Proteomes" id="UP000672032">
    <property type="component" value="Chromosome 2"/>
</dbReference>
<evidence type="ECO:0000256" key="1">
    <source>
        <dbReference type="SAM" id="MobiDB-lite"/>
    </source>
</evidence>
<dbReference type="AlphaFoldDB" id="A0A8A3PAE0"/>
<dbReference type="PANTHER" id="PTHR42470">
    <property type="entry name" value="VAST DOMAIN-CONTAINING PROTEIN"/>
    <property type="match status" value="1"/>
</dbReference>
<accession>A0A8A3PAE0</accession>
<evidence type="ECO:0000259" key="2">
    <source>
        <dbReference type="Pfam" id="PF25545"/>
    </source>
</evidence>
<organism evidence="3 4">
    <name type="scientific">Monilinia vaccinii-corymbosi</name>
    <dbReference type="NCBI Taxonomy" id="61207"/>
    <lineage>
        <taxon>Eukaryota</taxon>
        <taxon>Fungi</taxon>
        <taxon>Dikarya</taxon>
        <taxon>Ascomycota</taxon>
        <taxon>Pezizomycotina</taxon>
        <taxon>Leotiomycetes</taxon>
        <taxon>Helotiales</taxon>
        <taxon>Sclerotiniaceae</taxon>
        <taxon>Monilinia</taxon>
    </lineage>
</organism>
<evidence type="ECO:0000313" key="4">
    <source>
        <dbReference type="Proteomes" id="UP000672032"/>
    </source>
</evidence>
<evidence type="ECO:0000313" key="3">
    <source>
        <dbReference type="EMBL" id="QSZ31117.1"/>
    </source>
</evidence>
<gene>
    <name evidence="3" type="ORF">DSL72_000680</name>
</gene>
<dbReference type="OrthoDB" id="5132737at2759"/>
<protein>
    <recommendedName>
        <fullName evidence="2">DUF7924 domain-containing protein</fullName>
    </recommendedName>
</protein>
<proteinExistence type="predicted"/>
<reference evidence="3" key="1">
    <citation type="submission" date="2020-10" db="EMBL/GenBank/DDBJ databases">
        <title>Genome Sequence of Monilinia vaccinii-corymbosi Sheds Light on Mummy Berry Disease Infection of Blueberry and Mating Type.</title>
        <authorList>
            <person name="Yow A.G."/>
            <person name="Zhang Y."/>
            <person name="Bansal K."/>
            <person name="Eacker S.M."/>
            <person name="Sullivan S."/>
            <person name="Liachko I."/>
            <person name="Cubeta M.A."/>
            <person name="Rollins J.A."/>
            <person name="Ashrafi H."/>
        </authorList>
    </citation>
    <scope>NUCLEOTIDE SEQUENCE</scope>
    <source>
        <strain evidence="3">RL-1</strain>
    </source>
</reference>
<name>A0A8A3PAE0_9HELO</name>
<keyword evidence="4" id="KW-1185">Reference proteome</keyword>
<sequence>MSSLQSTSTYPITLCLQVDIATTTQKRSQSSAVKSVRLIMKAMPHPQEQTTFEDKNAPGIGFSQVENPALKRKRSQNEATSPSAIIPCKKNSATGIEERIKPLEYWTKEFRWPNEYFEPESNMNNPLRRGKSSSSRPSQQWEPTYESPTCVTPSDQHQQPRELKSVTYLKASYEAALADEGGSFMFESNLGITDASKNLCRSLLEKEQATPKDSLFNDDIFDMVCQKIRGRNEQRVILDIARLIVPSAESLASYGATHLDVLVEGANEGWNKSFTVCGSRPQPDYSVGFARSAFTPEQLQKLKPFIGRIDDFQNYYMATFRMHFPFLTSEVKCGASALDVADRQNAHSMTIAVRGVVNLFRLVKREKELHREILAFSISHSDQCVRIYGHYPVIDERKTTFYRHKIHAFDFTVLDGKEKWTAYKFTKNVYDNWMPIHVKRIYSVVDQLPSDLNFEVSEHSSIGESGLSQRLESQDLFEQTSYDAVSMTEAGNQSSSIGSGHITPSTVMSTDVEGCIEGCSKMMVVHV</sequence>
<feature type="compositionally biased region" description="Polar residues" evidence="1">
    <location>
        <begin position="132"/>
        <end position="157"/>
    </location>
</feature>
<feature type="region of interest" description="Disordered" evidence="1">
    <location>
        <begin position="117"/>
        <end position="161"/>
    </location>
</feature>